<keyword evidence="2" id="KW-1185">Reference proteome</keyword>
<dbReference type="RefSeq" id="WP_120131217.1">
    <property type="nucleotide sequence ID" value="NZ_RAHH01000002.1"/>
</dbReference>
<name>A0A419NEN8_9GAMM</name>
<dbReference type="Proteomes" id="UP000284908">
    <property type="component" value="Unassembled WGS sequence"/>
</dbReference>
<protein>
    <submittedName>
        <fullName evidence="1">Endoribonuclease GhoS</fullName>
    </submittedName>
</protein>
<proteinExistence type="predicted"/>
<sequence>MAQCIVRVELHSASSEDYESLHEKMKAKGYNREIQDGQGTWFHLPTAEYTATKSSNAFDVREEVRGIAGSVKSGHFVLVTEVANISWWLSKK</sequence>
<organism evidence="1 2">
    <name type="scientific">Rahnella woolbedingensis</name>
    <dbReference type="NCBI Taxonomy" id="1510574"/>
    <lineage>
        <taxon>Bacteria</taxon>
        <taxon>Pseudomonadati</taxon>
        <taxon>Pseudomonadota</taxon>
        <taxon>Gammaproteobacteria</taxon>
        <taxon>Enterobacterales</taxon>
        <taxon>Yersiniaceae</taxon>
        <taxon>Rahnella</taxon>
    </lineage>
</organism>
<dbReference type="Gene3D" id="3.30.70.2360">
    <property type="match status" value="1"/>
</dbReference>
<accession>A0A419NEN8</accession>
<dbReference type="AlphaFoldDB" id="A0A419NEN8"/>
<dbReference type="OrthoDB" id="330204at2"/>
<evidence type="ECO:0000313" key="1">
    <source>
        <dbReference type="EMBL" id="RJT47205.1"/>
    </source>
</evidence>
<dbReference type="EMBL" id="RAHH01000002">
    <property type="protein sequence ID" value="RJT47205.1"/>
    <property type="molecule type" value="Genomic_DNA"/>
</dbReference>
<dbReference type="GO" id="GO:0004521">
    <property type="term" value="F:RNA endonuclease activity"/>
    <property type="evidence" value="ECO:0007669"/>
    <property type="project" value="InterPro"/>
</dbReference>
<evidence type="ECO:0000313" key="2">
    <source>
        <dbReference type="Proteomes" id="UP000284908"/>
    </source>
</evidence>
<reference evidence="1 2" key="1">
    <citation type="submission" date="2018-09" db="EMBL/GenBank/DDBJ databases">
        <authorList>
            <person name="Le Fleche-Mateos A."/>
        </authorList>
    </citation>
    <scope>NUCLEOTIDE SEQUENCE [LARGE SCALE GENOMIC DNA]</scope>
    <source>
        <strain evidence="1 2">DSM 27399</strain>
    </source>
</reference>
<comment type="caution">
    <text evidence="1">The sequence shown here is derived from an EMBL/GenBank/DDBJ whole genome shotgun (WGS) entry which is preliminary data.</text>
</comment>
<dbReference type="InterPro" id="IPR038241">
    <property type="entry name" value="GhoS_sf"/>
</dbReference>
<gene>
    <name evidence="1" type="primary">ghoS</name>
    <name evidence="1" type="ORF">D6C13_02255</name>
</gene>